<dbReference type="PANTHER" id="PTHR34047:SF8">
    <property type="entry name" value="PROTEIN YKFC"/>
    <property type="match status" value="1"/>
</dbReference>
<evidence type="ECO:0000313" key="4">
    <source>
        <dbReference type="Proteomes" id="UP000006329"/>
    </source>
</evidence>
<gene>
    <name evidence="3" type="ORF">LEP1GSC179_3165</name>
</gene>
<evidence type="ECO:0000256" key="1">
    <source>
        <dbReference type="ARBA" id="ARBA00034120"/>
    </source>
</evidence>
<keyword evidence="3" id="KW-0808">Transferase</keyword>
<dbReference type="InterPro" id="IPR043502">
    <property type="entry name" value="DNA/RNA_pol_sf"/>
</dbReference>
<dbReference type="PANTHER" id="PTHR34047">
    <property type="entry name" value="NUCLEAR INTRON MATURASE 1, MITOCHONDRIAL-RELATED"/>
    <property type="match status" value="1"/>
</dbReference>
<dbReference type="InterPro" id="IPR000477">
    <property type="entry name" value="RT_dom"/>
</dbReference>
<dbReference type="CDD" id="cd01651">
    <property type="entry name" value="RT_G2_intron"/>
    <property type="match status" value="1"/>
</dbReference>
<proteinExistence type="inferred from homology"/>
<protein>
    <submittedName>
        <fullName evidence="3">RNA-directed DNA polymerase</fullName>
    </submittedName>
</protein>
<comment type="caution">
    <text evidence="3">The sequence shown here is derived from an EMBL/GenBank/DDBJ whole genome shotgun (WGS) entry which is preliminary data.</text>
</comment>
<keyword evidence="4" id="KW-1185">Reference proteome</keyword>
<dbReference type="GO" id="GO:0003964">
    <property type="term" value="F:RNA-directed DNA polymerase activity"/>
    <property type="evidence" value="ECO:0007669"/>
    <property type="project" value="UniProtKB-KW"/>
</dbReference>
<dbReference type="PROSITE" id="PS50878">
    <property type="entry name" value="RT_POL"/>
    <property type="match status" value="1"/>
</dbReference>
<dbReference type="Pfam" id="PF00078">
    <property type="entry name" value="RVT_1"/>
    <property type="match status" value="1"/>
</dbReference>
<dbReference type="EMBL" id="AHON02000063">
    <property type="protein sequence ID" value="EKO32746.1"/>
    <property type="molecule type" value="Genomic_DNA"/>
</dbReference>
<evidence type="ECO:0000259" key="2">
    <source>
        <dbReference type="PROSITE" id="PS50878"/>
    </source>
</evidence>
<keyword evidence="3" id="KW-0548">Nucleotidyltransferase</keyword>
<dbReference type="InterPro" id="IPR030931">
    <property type="entry name" value="Group_II_RT_mat"/>
</dbReference>
<feature type="domain" description="Reverse transcriptase" evidence="2">
    <location>
        <begin position="73"/>
        <end position="323"/>
    </location>
</feature>
<evidence type="ECO:0000313" key="3">
    <source>
        <dbReference type="EMBL" id="EKO32746.1"/>
    </source>
</evidence>
<dbReference type="InterPro" id="IPR051083">
    <property type="entry name" value="GrpII_Intron_Splice-Mob/Def"/>
</dbReference>
<keyword evidence="3" id="KW-0695">RNA-directed DNA polymerase</keyword>
<dbReference type="Proteomes" id="UP000006329">
    <property type="component" value="Unassembled WGS sequence"/>
</dbReference>
<name>A0A0E2BN38_9LEPT</name>
<comment type="similarity">
    <text evidence="1">Belongs to the bacterial reverse transcriptase family.</text>
</comment>
<sequence length="436" mass="51655">MHRNEESVYTKICRIGLLASKDKKVCFTSLAHLLTPEYLKDSYMGLNKKASAGEDGVTMEEYGMNLDENIERLHESLKTGKYRADSVRRVYIPKSDGKMRPLGIPTVKDKVLQKSVSGILNMIYEPYFCDFSYGFRPQRSCHQALARLKEGVNKREIRWIIDADIKAYFDNVNHKWMLKFLRHRISDRKILQLVSKWLRAGILDNGLYIRNENGTPQGGVVSPILANIYLHYVLDLWYEKKVKSGLKGDSMLIRYADDFVVGFEHKSEAEFFLNELRKRFSEFGLSISEEKTKLVEFGKLNHKNGKKGPSIQPRTFNFLGFTAYMRKVGKSNLRYRMAYKPSRKSRNKFLRNVKEWLIRNRESSEWYQAKYLSRALKGYYNYFGMRYCLRSLKNVKWHLERSWISQLRRRSQRHNLFWKRIKRIPWFICLPEPSLR</sequence>
<dbReference type="NCBIfam" id="TIGR04416">
    <property type="entry name" value="group_II_RT_mat"/>
    <property type="match status" value="1"/>
</dbReference>
<accession>A0A0E2BN38</accession>
<reference evidence="3" key="1">
    <citation type="submission" date="2012-10" db="EMBL/GenBank/DDBJ databases">
        <authorList>
            <person name="Harkins D.M."/>
            <person name="Durkin A.S."/>
            <person name="Brinkac L.M."/>
            <person name="Haft D.H."/>
            <person name="Selengut J.D."/>
            <person name="Sanka R."/>
            <person name="DePew J."/>
            <person name="Purushe J."/>
            <person name="Matthias M.A."/>
            <person name="Vinetz J.M."/>
            <person name="Sutton G.G."/>
            <person name="Nierman W.C."/>
            <person name="Fouts D.E."/>
        </authorList>
    </citation>
    <scope>NUCLEOTIDE SEQUENCE [LARGE SCALE GENOMIC DNA]</scope>
    <source>
        <strain evidence="3">MOR084</strain>
    </source>
</reference>
<dbReference type="AlphaFoldDB" id="A0A0E2BN38"/>
<dbReference type="SUPFAM" id="SSF56672">
    <property type="entry name" value="DNA/RNA polymerases"/>
    <property type="match status" value="1"/>
</dbReference>
<organism evidence="3 4">
    <name type="scientific">Leptospira santarosai str. MOR084</name>
    <dbReference type="NCBI Taxonomy" id="1049984"/>
    <lineage>
        <taxon>Bacteria</taxon>
        <taxon>Pseudomonadati</taxon>
        <taxon>Spirochaetota</taxon>
        <taxon>Spirochaetia</taxon>
        <taxon>Leptospirales</taxon>
        <taxon>Leptospiraceae</taxon>
        <taxon>Leptospira</taxon>
    </lineage>
</organism>